<sequence length="146" mass="16407">MRQRAGATVVLAKLQLGTSHLRRLKPFLQISMERLVSGLFEAKQAATGVLRKLLQEMRAPLTSLKQSEDAELQQSQAAYKLLQKKRANVKLMSFAKDQRSVLSQLLAPHRAELLIKPRELRQAGFDSEYRCQADCTAKSLCSGEHC</sequence>
<evidence type="ECO:0000313" key="1">
    <source>
        <dbReference type="EMBL" id="CAE0776810.1"/>
    </source>
</evidence>
<gene>
    <name evidence="1" type="ORF">PCAR00345_LOCUS29449</name>
</gene>
<dbReference type="AlphaFoldDB" id="A0A7S4BTY1"/>
<organism evidence="1">
    <name type="scientific">Chrysotila carterae</name>
    <name type="common">Marine alga</name>
    <name type="synonym">Syracosphaera carterae</name>
    <dbReference type="NCBI Taxonomy" id="13221"/>
    <lineage>
        <taxon>Eukaryota</taxon>
        <taxon>Haptista</taxon>
        <taxon>Haptophyta</taxon>
        <taxon>Prymnesiophyceae</taxon>
        <taxon>Isochrysidales</taxon>
        <taxon>Isochrysidaceae</taxon>
        <taxon>Chrysotila</taxon>
    </lineage>
</organism>
<accession>A0A7S4BTY1</accession>
<name>A0A7S4BTY1_CHRCT</name>
<proteinExistence type="predicted"/>
<reference evidence="1" key="1">
    <citation type="submission" date="2021-01" db="EMBL/GenBank/DDBJ databases">
        <authorList>
            <person name="Corre E."/>
            <person name="Pelletier E."/>
            <person name="Niang G."/>
            <person name="Scheremetjew M."/>
            <person name="Finn R."/>
            <person name="Kale V."/>
            <person name="Holt S."/>
            <person name="Cochrane G."/>
            <person name="Meng A."/>
            <person name="Brown T."/>
            <person name="Cohen L."/>
        </authorList>
    </citation>
    <scope>NUCLEOTIDE SEQUENCE</scope>
    <source>
        <strain evidence="1">CCMP645</strain>
    </source>
</reference>
<dbReference type="EMBL" id="HBIZ01045992">
    <property type="protein sequence ID" value="CAE0776810.1"/>
    <property type="molecule type" value="Transcribed_RNA"/>
</dbReference>
<protein>
    <submittedName>
        <fullName evidence="1">Uncharacterized protein</fullName>
    </submittedName>
</protein>